<feature type="region of interest" description="Disordered" evidence="4">
    <location>
        <begin position="18"/>
        <end position="42"/>
    </location>
</feature>
<evidence type="ECO:0000256" key="3">
    <source>
        <dbReference type="ARBA" id="ARBA00022729"/>
    </source>
</evidence>
<dbReference type="Gene3D" id="3.40.190.10">
    <property type="entry name" value="Periplasmic binding protein-like II"/>
    <property type="match status" value="2"/>
</dbReference>
<protein>
    <submittedName>
        <fullName evidence="6">Sugar ABC transporter substrate-binding protein</fullName>
    </submittedName>
</protein>
<evidence type="ECO:0000256" key="1">
    <source>
        <dbReference type="ARBA" id="ARBA00008520"/>
    </source>
</evidence>
<evidence type="ECO:0000256" key="2">
    <source>
        <dbReference type="ARBA" id="ARBA00022448"/>
    </source>
</evidence>
<dbReference type="PANTHER" id="PTHR43649:SF34">
    <property type="entry name" value="ABC TRANSPORTER PERIPLASMIC-BINDING PROTEIN YCJN-RELATED"/>
    <property type="match status" value="1"/>
</dbReference>
<dbReference type="Pfam" id="PF01547">
    <property type="entry name" value="SBP_bac_1"/>
    <property type="match status" value="1"/>
</dbReference>
<feature type="chain" id="PRO_5045288603" evidence="5">
    <location>
        <begin position="22"/>
        <end position="484"/>
    </location>
</feature>
<keyword evidence="2" id="KW-0813">Transport</keyword>
<proteinExistence type="inferred from homology"/>
<gene>
    <name evidence="6" type="ORF">M5X19_27470</name>
</gene>
<dbReference type="Proteomes" id="UP001527099">
    <property type="component" value="Unassembled WGS sequence"/>
</dbReference>
<evidence type="ECO:0000256" key="4">
    <source>
        <dbReference type="SAM" id="MobiDB-lite"/>
    </source>
</evidence>
<dbReference type="PANTHER" id="PTHR43649">
    <property type="entry name" value="ARABINOSE-BINDING PROTEIN-RELATED"/>
    <property type="match status" value="1"/>
</dbReference>
<dbReference type="SUPFAM" id="SSF53850">
    <property type="entry name" value="Periplasmic binding protein-like II"/>
    <property type="match status" value="1"/>
</dbReference>
<sequence>MKVILTLSLSALMILSGCSESSSPKSTATDQKGSVSSPSTTTTEKPKVLKVLYATVEAGSEAIIDAAKKYEKQTGITIEINTFPYNNLQEKVFSELAQKSDHYDLIAIDTSWVPKLIQHIEPMSAYIKNSKSPDSIKLNDFIPKVFLDTSVAKKDAPQTNPPQMEEIDLDKITSAGFDVWSLPLQSNVLTVSYRKDLFNDPKNKEEFKKQFNHELAIPQTLDEYLDIAKFFTRDTNNDGKMDMYGTTLMGKKHEANFVDYKSFLSDFGGNIFDDKLKPVFNDEKGVKALETYGSWINQYKVTPPGALTYTWDEVATVFGSGQVAMGMNYHDMKLDPKVKGGEVGYFEFPGVKNGDKLVRGPHFGSWGIGMSKYSKNKQAAYELAEFLASPEVQKGYLKFNQHVTRNSAYEAANALPDAITKEYYHVLGESLKVGVGRPHVTNYDQVSEAVQISVSDYLTGKKDAKKALDDGAKQVEALMKQAGY</sequence>
<evidence type="ECO:0000256" key="5">
    <source>
        <dbReference type="SAM" id="SignalP"/>
    </source>
</evidence>
<dbReference type="CDD" id="cd13585">
    <property type="entry name" value="PBP2_TMBP_like"/>
    <property type="match status" value="1"/>
</dbReference>
<accession>A0ABT4GK90</accession>
<evidence type="ECO:0000313" key="6">
    <source>
        <dbReference type="EMBL" id="MCY9696615.1"/>
    </source>
</evidence>
<organism evidence="6 7">
    <name type="scientific">Paenibacillus alginolyticus</name>
    <dbReference type="NCBI Taxonomy" id="59839"/>
    <lineage>
        <taxon>Bacteria</taxon>
        <taxon>Bacillati</taxon>
        <taxon>Bacillota</taxon>
        <taxon>Bacilli</taxon>
        <taxon>Bacillales</taxon>
        <taxon>Paenibacillaceae</taxon>
        <taxon>Paenibacillus</taxon>
    </lineage>
</organism>
<comment type="similarity">
    <text evidence="1">Belongs to the bacterial solute-binding protein 1 family.</text>
</comment>
<dbReference type="InterPro" id="IPR006059">
    <property type="entry name" value="SBP"/>
</dbReference>
<feature type="signal peptide" evidence="5">
    <location>
        <begin position="1"/>
        <end position="21"/>
    </location>
</feature>
<name>A0ABT4GK90_9BACL</name>
<reference evidence="6 7" key="1">
    <citation type="submission" date="2022-05" db="EMBL/GenBank/DDBJ databases">
        <title>Genome Sequencing of Bee-Associated Microbes.</title>
        <authorList>
            <person name="Dunlap C."/>
        </authorList>
    </citation>
    <scope>NUCLEOTIDE SEQUENCE [LARGE SCALE GENOMIC DNA]</scope>
    <source>
        <strain evidence="6 7">NRRL B-14421</strain>
    </source>
</reference>
<keyword evidence="7" id="KW-1185">Reference proteome</keyword>
<keyword evidence="3 5" id="KW-0732">Signal</keyword>
<dbReference type="EMBL" id="JAMDMX010000106">
    <property type="protein sequence ID" value="MCY9696615.1"/>
    <property type="molecule type" value="Genomic_DNA"/>
</dbReference>
<dbReference type="InterPro" id="IPR050490">
    <property type="entry name" value="Bact_solute-bd_prot1"/>
</dbReference>
<comment type="caution">
    <text evidence="6">The sequence shown here is derived from an EMBL/GenBank/DDBJ whole genome shotgun (WGS) entry which is preliminary data.</text>
</comment>
<evidence type="ECO:0000313" key="7">
    <source>
        <dbReference type="Proteomes" id="UP001527099"/>
    </source>
</evidence>
<dbReference type="PROSITE" id="PS51257">
    <property type="entry name" value="PROKAR_LIPOPROTEIN"/>
    <property type="match status" value="1"/>
</dbReference>
<dbReference type="RefSeq" id="WP_268617669.1">
    <property type="nucleotide sequence ID" value="NZ_JAMDMX010000106.1"/>
</dbReference>
<feature type="compositionally biased region" description="Polar residues" evidence="4">
    <location>
        <begin position="18"/>
        <end position="33"/>
    </location>
</feature>